<dbReference type="VEuPathDB" id="GiardiaDB:GMRT_14096"/>
<protein>
    <submittedName>
        <fullName evidence="1">Uncharacterized protein</fullName>
    </submittedName>
</protein>
<evidence type="ECO:0000313" key="1">
    <source>
        <dbReference type="EMBL" id="TNJ30422.1"/>
    </source>
</evidence>
<keyword evidence="2" id="KW-1185">Reference proteome</keyword>
<dbReference type="EMBL" id="VDLU01000001">
    <property type="protein sequence ID" value="TNJ30422.1"/>
    <property type="molecule type" value="Genomic_DNA"/>
</dbReference>
<evidence type="ECO:0000313" key="2">
    <source>
        <dbReference type="Proteomes" id="UP000315496"/>
    </source>
</evidence>
<accession>A0A4Z1SXA9</accession>
<reference evidence="1 2" key="1">
    <citation type="submission" date="2019-05" db="EMBL/GenBank/DDBJ databases">
        <title>The compact genome of Giardia muris reveals important steps in the evolution of intestinal protozoan parasites.</title>
        <authorList>
            <person name="Xu F."/>
            <person name="Jimenez-Gonzalez A."/>
            <person name="Einarsson E."/>
            <person name="Astvaldsson A."/>
            <person name="Peirasmaki D."/>
            <person name="Eckmann L."/>
            <person name="Andersson J.O."/>
            <person name="Svard S.G."/>
            <person name="Jerlstrom-Hultqvist J."/>
        </authorList>
    </citation>
    <scope>NUCLEOTIDE SEQUENCE [LARGE SCALE GENOMIC DNA]</scope>
    <source>
        <strain evidence="1 2">Roberts-Thomson</strain>
    </source>
</reference>
<comment type="caution">
    <text evidence="1">The sequence shown here is derived from an EMBL/GenBank/DDBJ whole genome shotgun (WGS) entry which is preliminary data.</text>
</comment>
<organism evidence="1 2">
    <name type="scientific">Giardia muris</name>
    <dbReference type="NCBI Taxonomy" id="5742"/>
    <lineage>
        <taxon>Eukaryota</taxon>
        <taxon>Metamonada</taxon>
        <taxon>Diplomonadida</taxon>
        <taxon>Hexamitidae</taxon>
        <taxon>Giardiinae</taxon>
        <taxon>Giardia</taxon>
    </lineage>
</organism>
<gene>
    <name evidence="1" type="ORF">GMRT_14096</name>
</gene>
<name>A0A4Z1SXA9_GIAMU</name>
<dbReference type="SUPFAM" id="SSF69322">
    <property type="entry name" value="Tricorn protease domain 2"/>
    <property type="match status" value="1"/>
</dbReference>
<dbReference type="AlphaFoldDB" id="A0A4Z1SXA9"/>
<proteinExistence type="predicted"/>
<sequence length="326" mass="36682">MTMKSSVVTLLDRQFEEGSLQRLYGLPTPPTMIATTSDGEQVATLCSNKVVVNGTTIPMRATWLAWYDRYNIMSRTLVKESLEVRLSTPTGDKIASWPITPSTSIASSSELGVLAFGSKDVRIVDVRSKRDLFLPLRTEIGSICFSRHTPYFLYFIQHLTGSISYQDLRKPKEPSIELQDLQDYDPDVGTLTVHSHEVLKGKVITYVTKTKIYGWTSSNESGSDDSWSYQFTHPILPGTCCEFLHRDFLIPTIDPKEQPWVPPIRENRIHLDIPYITWDKSGAKYLLSTSGPKPIGHSFLAGSHAMATTQRGLVFAVGRILYLLKY</sequence>
<dbReference type="Proteomes" id="UP000315496">
    <property type="component" value="Chromosome 1"/>
</dbReference>